<sequence>MKNQRIPVSAGDTVTLDCSIEGGFTGWRYIWYKLNWTGGSDLLNDTTGETYTLQSVTQSDTGVYWCCGYRDGLPQSSEDSNVVILHVQGKPKATLKLRNQKKSVSIRDNVTLDCSIQGGFTGWRYTWYKLNWAGSRNIVKDITGDTYTVQSVTQSDSGMYWCNGHRNDPLQYSEHSNIVPLIVRGKQNVMLKMKNQKETVYTGDNLTLECSTEGDLSDWRYRWYRWNQAGLWNELKNISGDVYMVQSVTVSDSGKYWCYAFRDDPPEYSEFSNAVTLTVKEKPKVALKIKNQKEPLHIGDNVTLECSIESDLPNWKYRWHKWSSLLKWTNIDDSSEGTHTHSVFSYEIELYWCAAVRDDHPYYFEMSNAVTVSVQDKPKATLKKRKPENIGDTLTLKCSFEGGFTGWRYTWLKLNWTGRIGSVKGITGDTYTVQSVTQSDTGVYWCAGERDEHPQYTKLSNAVTLSFQEKPKVTLKMRNQSELFFGSVVVTLECRIEGASPGWRYRWFESSGNRWKKVTDITGDTYTMKSVLSPDSKQYWCWAVRDDPPDYSEVSNIVTVKVRAGLNMTLKMRNERKPVHIGENVTLECSIDEAFLPRDINGGNGAGQMELDGFNMETLF</sequence>
<keyword evidence="5" id="KW-1185">Reference proteome</keyword>
<dbReference type="InterPro" id="IPR013783">
    <property type="entry name" value="Ig-like_fold"/>
</dbReference>
<dbReference type="EMBL" id="JAATIS010008546">
    <property type="protein sequence ID" value="KAG2457416.1"/>
    <property type="molecule type" value="Genomic_DNA"/>
</dbReference>
<dbReference type="InterPro" id="IPR007110">
    <property type="entry name" value="Ig-like_dom"/>
</dbReference>
<dbReference type="InterPro" id="IPR003598">
    <property type="entry name" value="Ig_sub2"/>
</dbReference>
<feature type="domain" description="Ig-like" evidence="3">
    <location>
        <begin position="283"/>
        <end position="373"/>
    </location>
</feature>
<dbReference type="InterPro" id="IPR036179">
    <property type="entry name" value="Ig-like_dom_sf"/>
</dbReference>
<name>A0A8X7WXM5_POLSE</name>
<protein>
    <submittedName>
        <fullName evidence="4">FCRL5 protein</fullName>
    </submittedName>
</protein>
<feature type="domain" description="Ig-like" evidence="3">
    <location>
        <begin position="1"/>
        <end position="66"/>
    </location>
</feature>
<dbReference type="InterPro" id="IPR003599">
    <property type="entry name" value="Ig_sub"/>
</dbReference>
<dbReference type="Pfam" id="PF13927">
    <property type="entry name" value="Ig_3"/>
    <property type="match status" value="4"/>
</dbReference>
<dbReference type="GO" id="GO:0004888">
    <property type="term" value="F:transmembrane signaling receptor activity"/>
    <property type="evidence" value="ECO:0007669"/>
    <property type="project" value="TreeGrafter"/>
</dbReference>
<gene>
    <name evidence="4" type="primary">Fcrl5_1</name>
    <name evidence="4" type="ORF">GTO96_0011700</name>
</gene>
<organism evidence="4 5">
    <name type="scientific">Polypterus senegalus</name>
    <name type="common">Senegal bichir</name>
    <dbReference type="NCBI Taxonomy" id="55291"/>
    <lineage>
        <taxon>Eukaryota</taxon>
        <taxon>Metazoa</taxon>
        <taxon>Chordata</taxon>
        <taxon>Craniata</taxon>
        <taxon>Vertebrata</taxon>
        <taxon>Euteleostomi</taxon>
        <taxon>Actinopterygii</taxon>
        <taxon>Polypteriformes</taxon>
        <taxon>Polypteridae</taxon>
        <taxon>Polypterus</taxon>
    </lineage>
</organism>
<evidence type="ECO:0000256" key="2">
    <source>
        <dbReference type="ARBA" id="ARBA00023157"/>
    </source>
</evidence>
<dbReference type="AlphaFoldDB" id="A0A8X7WXM5"/>
<keyword evidence="1" id="KW-0732">Signal</keyword>
<dbReference type="CDD" id="cd00096">
    <property type="entry name" value="Ig"/>
    <property type="match status" value="2"/>
</dbReference>
<dbReference type="GO" id="GO:0006955">
    <property type="term" value="P:immune response"/>
    <property type="evidence" value="ECO:0007669"/>
    <property type="project" value="TreeGrafter"/>
</dbReference>
<dbReference type="PANTHER" id="PTHR11481">
    <property type="entry name" value="IMMUNOGLOBULIN FC RECEPTOR"/>
    <property type="match status" value="1"/>
</dbReference>
<keyword evidence="2" id="KW-1015">Disulfide bond</keyword>
<dbReference type="PROSITE" id="PS50835">
    <property type="entry name" value="IG_LIKE"/>
    <property type="match status" value="6"/>
</dbReference>
<feature type="non-terminal residue" evidence="4">
    <location>
        <position position="620"/>
    </location>
</feature>
<accession>A0A8X7WXM5</accession>
<dbReference type="Proteomes" id="UP000886611">
    <property type="component" value="Unassembled WGS sequence"/>
</dbReference>
<feature type="domain" description="Ig-like" evidence="3">
    <location>
        <begin position="91"/>
        <end position="162"/>
    </location>
</feature>
<comment type="caution">
    <text evidence="4">The sequence shown here is derived from an EMBL/GenBank/DDBJ whole genome shotgun (WGS) entry which is preliminary data.</text>
</comment>
<evidence type="ECO:0000259" key="3">
    <source>
        <dbReference type="PROSITE" id="PS50835"/>
    </source>
</evidence>
<proteinExistence type="predicted"/>
<dbReference type="SMART" id="SM00408">
    <property type="entry name" value="IGc2"/>
    <property type="match status" value="4"/>
</dbReference>
<dbReference type="PANTHER" id="PTHR11481:SF112">
    <property type="entry name" value="FC RECEPTOR-LIKE PROTEIN 4-RELATED"/>
    <property type="match status" value="1"/>
</dbReference>
<dbReference type="GO" id="GO:0007166">
    <property type="term" value="P:cell surface receptor signaling pathway"/>
    <property type="evidence" value="ECO:0007669"/>
    <property type="project" value="TreeGrafter"/>
</dbReference>
<evidence type="ECO:0000313" key="5">
    <source>
        <dbReference type="Proteomes" id="UP000886611"/>
    </source>
</evidence>
<feature type="non-terminal residue" evidence="4">
    <location>
        <position position="1"/>
    </location>
</feature>
<reference evidence="4 5" key="1">
    <citation type="journal article" date="2021" name="Cell">
        <title>Tracing the genetic footprints of vertebrate landing in non-teleost ray-finned fishes.</title>
        <authorList>
            <person name="Bi X."/>
            <person name="Wang K."/>
            <person name="Yang L."/>
            <person name="Pan H."/>
            <person name="Jiang H."/>
            <person name="Wei Q."/>
            <person name="Fang M."/>
            <person name="Yu H."/>
            <person name="Zhu C."/>
            <person name="Cai Y."/>
            <person name="He Y."/>
            <person name="Gan X."/>
            <person name="Zeng H."/>
            <person name="Yu D."/>
            <person name="Zhu Y."/>
            <person name="Jiang H."/>
            <person name="Qiu Q."/>
            <person name="Yang H."/>
            <person name="Zhang Y.E."/>
            <person name="Wang W."/>
            <person name="Zhu M."/>
            <person name="He S."/>
            <person name="Zhang G."/>
        </authorList>
    </citation>
    <scope>NUCLEOTIDE SEQUENCE [LARGE SCALE GENOMIC DNA]</scope>
    <source>
        <strain evidence="4">Bchr_013</strain>
    </source>
</reference>
<evidence type="ECO:0000256" key="1">
    <source>
        <dbReference type="ARBA" id="ARBA00022729"/>
    </source>
</evidence>
<feature type="domain" description="Ig-like" evidence="3">
    <location>
        <begin position="378"/>
        <end position="466"/>
    </location>
</feature>
<dbReference type="SUPFAM" id="SSF48726">
    <property type="entry name" value="Immunoglobulin"/>
    <property type="match status" value="6"/>
</dbReference>
<feature type="domain" description="Ig-like" evidence="3">
    <location>
        <begin position="180"/>
        <end position="278"/>
    </location>
</feature>
<dbReference type="GO" id="GO:0009897">
    <property type="term" value="C:external side of plasma membrane"/>
    <property type="evidence" value="ECO:0007669"/>
    <property type="project" value="TreeGrafter"/>
</dbReference>
<dbReference type="Gene3D" id="2.60.40.10">
    <property type="entry name" value="Immunoglobulins"/>
    <property type="match status" value="6"/>
</dbReference>
<dbReference type="InterPro" id="IPR050488">
    <property type="entry name" value="Ig_Fc_receptor"/>
</dbReference>
<feature type="domain" description="Ig-like" evidence="3">
    <location>
        <begin position="471"/>
        <end position="555"/>
    </location>
</feature>
<dbReference type="SMART" id="SM00409">
    <property type="entry name" value="IG"/>
    <property type="match status" value="6"/>
</dbReference>
<evidence type="ECO:0000313" key="4">
    <source>
        <dbReference type="EMBL" id="KAG2457416.1"/>
    </source>
</evidence>